<keyword evidence="3" id="KW-1185">Reference proteome</keyword>
<feature type="region of interest" description="Disordered" evidence="1">
    <location>
        <begin position="420"/>
        <end position="560"/>
    </location>
</feature>
<feature type="region of interest" description="Disordered" evidence="1">
    <location>
        <begin position="1"/>
        <end position="25"/>
    </location>
</feature>
<feature type="compositionally biased region" description="Acidic residues" evidence="1">
    <location>
        <begin position="626"/>
        <end position="648"/>
    </location>
</feature>
<feature type="compositionally biased region" description="Basic and acidic residues" evidence="1">
    <location>
        <begin position="616"/>
        <end position="625"/>
    </location>
</feature>
<feature type="compositionally biased region" description="Low complexity" evidence="1">
    <location>
        <begin position="546"/>
        <end position="555"/>
    </location>
</feature>
<gene>
    <name evidence="2" type="ORF">BDY17DRAFT_322571</name>
</gene>
<feature type="compositionally biased region" description="Basic and acidic residues" evidence="1">
    <location>
        <begin position="770"/>
        <end position="781"/>
    </location>
</feature>
<feature type="compositionally biased region" description="Acidic residues" evidence="1">
    <location>
        <begin position="715"/>
        <end position="735"/>
    </location>
</feature>
<dbReference type="InterPro" id="IPR018822">
    <property type="entry name" value="UPF0646"/>
</dbReference>
<sequence>MATATAFSTLSVPPPDEHMEMSSPANGLLDEEDIDIDFDDYAGGVPTGDDDHMLEDADTRHGMNTDDMMEDDPFTADQASVAEEVMRDDAIPPPVEEDEELIDYGEDDFHDEATEETFTSLPVEEAAPATISSMVEVDGGISRSLEVAGEETAATAVIDEGHAGVTLEEAPLTSAANADGAVSLEPTAEEHDVAATESVYEFDETHHDDDPARSALVVDTTLTTEDNTPGTPTDTGLHPMTCRYGDMVMPLFKSKRQPAGLLKDDNLANLSLAELIQNCRERLATKIGDDIGEDQELVLSFDHFGLMLVEDTRAAFESSLNDVLEVYLQLYRNDGVDEAPPLSLTLSLQLKFASSLTMFKEAAAGGQGMSHFSFLQPAGEEDVVYGEYHDEGAAELHGEEEDPNEEEFDETAVAHGETEDDHLQNTGDANGQDEQEAHEEADYYHEDGEGETYDDQNGEQPPPGFEQLLQGEAAPSPHEAYNAPQDPGASNEDAGPTASTAVASAGPLETVQPASKEAGSSTLQAETGLDNTGEYDLIDWDDDSLTTDLSDPSADGQDDFSTFLTEFDEDDQAVKEVNVDHDNSNVEASISVGLVSDEAAHTQLGTDLDEFGEQNYEGHESAEHDVDFDEQDPGDDLAGEEEGQDYDQADTHDEQHHDASHELDFQFGEEDEQYDDSQNYQNGDGYEHGLEHGLEDDEGIDDSVDTVVHHTVDDAPAEDALVDFDDEELDFGEDTTDQHEDDATAPSATPGSLRGKRSFDEQADAEDFGDNERELKKARAG</sequence>
<accession>A0A6A6Q190</accession>
<dbReference type="EMBL" id="MU001633">
    <property type="protein sequence ID" value="KAF2485756.1"/>
    <property type="molecule type" value="Genomic_DNA"/>
</dbReference>
<feature type="compositionally biased region" description="Polar residues" evidence="1">
    <location>
        <begin position="1"/>
        <end position="11"/>
    </location>
</feature>
<feature type="compositionally biased region" description="Basic and acidic residues" evidence="1">
    <location>
        <begin position="649"/>
        <end position="664"/>
    </location>
</feature>
<name>A0A6A6Q190_9PEZI</name>
<dbReference type="GeneID" id="54477835"/>
<dbReference type="RefSeq" id="XP_033592325.1">
    <property type="nucleotide sequence ID" value="XM_033736833.1"/>
</dbReference>
<proteinExistence type="predicted"/>
<dbReference type="OrthoDB" id="5339076at2759"/>
<feature type="compositionally biased region" description="Acidic residues" evidence="1">
    <location>
        <begin position="448"/>
        <end position="457"/>
    </location>
</feature>
<organism evidence="2 3">
    <name type="scientific">Neohortaea acidophila</name>
    <dbReference type="NCBI Taxonomy" id="245834"/>
    <lineage>
        <taxon>Eukaryota</taxon>
        <taxon>Fungi</taxon>
        <taxon>Dikarya</taxon>
        <taxon>Ascomycota</taxon>
        <taxon>Pezizomycotina</taxon>
        <taxon>Dothideomycetes</taxon>
        <taxon>Dothideomycetidae</taxon>
        <taxon>Mycosphaerellales</taxon>
        <taxon>Teratosphaeriaceae</taxon>
        <taxon>Neohortaea</taxon>
    </lineage>
</organism>
<dbReference type="AlphaFoldDB" id="A0A6A6Q190"/>
<dbReference type="Proteomes" id="UP000799767">
    <property type="component" value="Unassembled WGS sequence"/>
</dbReference>
<dbReference type="Pfam" id="PF10336">
    <property type="entry name" value="DUF2420"/>
    <property type="match status" value="1"/>
</dbReference>
<reference evidence="2" key="1">
    <citation type="journal article" date="2020" name="Stud. Mycol.">
        <title>101 Dothideomycetes genomes: a test case for predicting lifestyles and emergence of pathogens.</title>
        <authorList>
            <person name="Haridas S."/>
            <person name="Albert R."/>
            <person name="Binder M."/>
            <person name="Bloem J."/>
            <person name="Labutti K."/>
            <person name="Salamov A."/>
            <person name="Andreopoulos B."/>
            <person name="Baker S."/>
            <person name="Barry K."/>
            <person name="Bills G."/>
            <person name="Bluhm B."/>
            <person name="Cannon C."/>
            <person name="Castanera R."/>
            <person name="Culley D."/>
            <person name="Daum C."/>
            <person name="Ezra D."/>
            <person name="Gonzalez J."/>
            <person name="Henrissat B."/>
            <person name="Kuo A."/>
            <person name="Liang C."/>
            <person name="Lipzen A."/>
            <person name="Lutzoni F."/>
            <person name="Magnuson J."/>
            <person name="Mondo S."/>
            <person name="Nolan M."/>
            <person name="Ohm R."/>
            <person name="Pangilinan J."/>
            <person name="Park H.-J."/>
            <person name="Ramirez L."/>
            <person name="Alfaro M."/>
            <person name="Sun H."/>
            <person name="Tritt A."/>
            <person name="Yoshinaga Y."/>
            <person name="Zwiers L.-H."/>
            <person name="Turgeon B."/>
            <person name="Goodwin S."/>
            <person name="Spatafora J."/>
            <person name="Crous P."/>
            <person name="Grigoriev I."/>
        </authorList>
    </citation>
    <scope>NUCLEOTIDE SEQUENCE</scope>
    <source>
        <strain evidence="2">CBS 113389</strain>
    </source>
</reference>
<protein>
    <submittedName>
        <fullName evidence="2">Uncharacterized protein</fullName>
    </submittedName>
</protein>
<evidence type="ECO:0000313" key="2">
    <source>
        <dbReference type="EMBL" id="KAF2485756.1"/>
    </source>
</evidence>
<evidence type="ECO:0000256" key="1">
    <source>
        <dbReference type="SAM" id="MobiDB-lite"/>
    </source>
</evidence>
<feature type="compositionally biased region" description="Acidic residues" evidence="1">
    <location>
        <begin position="536"/>
        <end position="545"/>
    </location>
</feature>
<feature type="compositionally biased region" description="Acidic residues" evidence="1">
    <location>
        <begin position="694"/>
        <end position="704"/>
    </location>
</feature>
<evidence type="ECO:0000313" key="3">
    <source>
        <dbReference type="Proteomes" id="UP000799767"/>
    </source>
</evidence>
<feature type="region of interest" description="Disordered" evidence="1">
    <location>
        <begin position="601"/>
        <end position="781"/>
    </location>
</feature>
<feature type="compositionally biased region" description="Basic and acidic residues" evidence="1">
    <location>
        <begin position="438"/>
        <end position="447"/>
    </location>
</feature>